<evidence type="ECO:0000313" key="2">
    <source>
        <dbReference type="Proteomes" id="UP000290565"/>
    </source>
</evidence>
<dbReference type="Proteomes" id="UP000290565">
    <property type="component" value="Unassembled WGS sequence"/>
</dbReference>
<name>A0A4Q0SQL5_9BRAD</name>
<dbReference type="AlphaFoldDB" id="A0A4Q0SQL5"/>
<dbReference type="EMBL" id="LBJM01000030">
    <property type="protein sequence ID" value="RXH40948.1"/>
    <property type="molecule type" value="Genomic_DNA"/>
</dbReference>
<sequence>MSDDAARYFRQAKVCLDEAEKATSPVDKEAWLKLREEWLAMAGKAQRLRSQQPPERISIVTRV</sequence>
<proteinExistence type="predicted"/>
<reference evidence="1 2" key="1">
    <citation type="submission" date="2015-04" db="EMBL/GenBank/DDBJ databases">
        <title>Comparative genomics of rhizobia nodulating Arachis hypogaea in China.</title>
        <authorList>
            <person name="Li Y."/>
        </authorList>
    </citation>
    <scope>NUCLEOTIDE SEQUENCE [LARGE SCALE GENOMIC DNA]</scope>
    <source>
        <strain evidence="1 2">CCBAU 51787</strain>
    </source>
</reference>
<accession>A0A4Q0SQL5</accession>
<organism evidence="1 2">
    <name type="scientific">Bradyrhizobium zhanjiangense</name>
    <dbReference type="NCBI Taxonomy" id="1325107"/>
    <lineage>
        <taxon>Bacteria</taxon>
        <taxon>Pseudomonadati</taxon>
        <taxon>Pseudomonadota</taxon>
        <taxon>Alphaproteobacteria</taxon>
        <taxon>Hyphomicrobiales</taxon>
        <taxon>Nitrobacteraceae</taxon>
        <taxon>Bradyrhizobium</taxon>
    </lineage>
</organism>
<protein>
    <submittedName>
        <fullName evidence="1">Uncharacterized protein</fullName>
    </submittedName>
</protein>
<evidence type="ECO:0000313" key="1">
    <source>
        <dbReference type="EMBL" id="RXH40948.1"/>
    </source>
</evidence>
<gene>
    <name evidence="1" type="ORF">XH94_10885</name>
</gene>
<comment type="caution">
    <text evidence="1">The sequence shown here is derived from an EMBL/GenBank/DDBJ whole genome shotgun (WGS) entry which is preliminary data.</text>
</comment>